<sequence length="2311" mass="256690">MVVADLKRRDQILYASRSMRLRQLHQITRFNFSGVPIQSKISPTPRWPSRPLPHTYIPKRFLRLWSQKQDELLMEIPSGDGPIDHWDSPVLPGKTSEKHHTKSDKYATRSPLPEDISPSQSDPFPSIIDTVIESSQVFSDEFVSRSSVPFNGPSSLLNTLIFRPSLPDQSSSIVITPTLKSSAIAQTTLYGLSASWTEMDELTSSFKMSSRRALSYSPSEIFAIITAISATYIYQEDSNLLPINPSSVYELPFGSMTSGLSVHPTERLPDVDNATSTFIEKPSVHLQSFDVPYFDISSTNQIFTESRFSVSNIQSSLSTILFSLGISESLTENNSPDSTTHGTIVDYLLISPESSSQFTTPLSLSSLKGHSTNLIGSSHLTWNSFSTSVTIHTSSLSSETYYFNNNTIDVSFGESQLIHPSTHLMPLFTPQQTFFLSTVETTVTIIDNKDTPFTYILPTLTVTGTSFNGIFESFTNYPEDFILIQSRSELDFSTFKHLSSSFDTFSTVQSIQEMKSDLPHISMENFISTRSFISENQSDFIQPKEETLFLTETYSDFSTNGPIYVKTYEHHITANTMFLSPLFSETLFIPTLSSFSDTDSELQSIQLESLQTGMETTTKYFTTQLKSSIHNVSEHSASPTLPNDFYNSVLEDNETQAISSETLSSIASSFNVEEQVDDSLFRKSTNYLSTEISNETRKSDGDLSSSFLLENKTKELQFQSVKSKDKSFTIPQDSNNFLDPFTHHVTVRSLRGSSNFDILTHDILDEATTGKFNAKSSSIHTLEEPFGTSYTTKYFPSLYTTQIHPSRVLTSVLSTQFETLLSDEISHSLRDKNIPTESMFTETSSIEELTTHPNLEKVTGIYFSESSITPLITLDSENESDIAAVLTDLRSTSTDEWPILPEESSHFMQSYSTLTDILVTTYKEPDISEIFIKPLKSTQAFTNTDISLPEYTEVTESLHLPDLISQISPTEIFLTNTLVSFSYEATPHFPVPFSKQHSNGFSELDNHFLESSNASSKALDDVSSFKSAINQNKSMEIDIKSKISETIFHSRDYFESILNTFASDFLITPSPSMLSDSEAGPLQDTSSLQEEPRRSYFEFHESTRILDFETKLLRSGLLESSEYVHSAIHDSFETSDHLSSDFKVSSTPTLSVDQSSLLFPSNNLFTSLIQEESSFSTENGIFNSQILQGHSKVKSEITPTLNFPKEIVTSPLLSIVSSDIQKSKSMSTTFGIDDFSVISFGIKSSFPEIDVFDLSTYFRDLSLSTEESSLGWSSPLSSTIIKQPRSLDSFPAESLTESSLSLQPLVTYATKELESTTRGAKSIKSEHWEINSSLMTPILLSSISLFSETQKSEHISSSQSLIQPSSSEYPPLQLESTSTELPSTTLSSHNFSIITKLTTPSAKEPQSLESDFPKPRQTHSFIFPKQTSTTSISSKFKDPISIETDRPRPIIPHSLQTPVLSSFSTVISVRPQSSIKEPMSIETDQPGIRLTRTYSTPILPHTDYLSPVKTLPIDSKNIDSSHFQTKTSSSVLKSSSSFVVSSKLHPTSTQKITKDPLSIESDFPKPKTSPRISLQTSVWSAKPQFEETSSHLYHFQSSFSPIKPTTDKPITKTYMSSTWLGDVSTTPVDSDVILVSVLPISSFLNVNQTKNGSDHTEESHSTLGEQAIPTRNTYLFKDNHYWVLTVLEAPAKGQLPENFSHIMEGRLANAYSEAFRSWSSKKEDAKSNEDIVVVKILSLTDDILLRQLKIVYVVERAGSLVPSSIAAEYLSSLRFEQLREFLGYHAIEKAKPYRPPSDDVSRPVGSPLPVLAIVGGVLLGLLVVFCCFCVYCRCCRPKPPPSSPGSSASGSLQRSLSKYGQHNRKHLFREMTHQLTSEMAAQIKHGSTAPDTYLAEKSGHRSLPTLPRESNEKKPEASMKILKILENKEASTSPMPGKHSKKTNAAVQQSSDSSSAEKKKPPKPKKRRKVKDSVDQASKNVITDSVDSTRDIQPESPPPTPPPKRDVSIPSADKRQSPDSGTSSRHHSQPSSSSEKGTEEPESEGSNTELLPPIQDLIERSKSESEAAAAETQVHLSRVRQRITELLDDAFAMAGGRRLYGSLRSKKIEPTTEVFPRFGSFRSQSAAGGEFALSRHPGGISIERRPISEGGQRILGVLTDEGQLITHPPPKLVWEQDEGYPVQAINRHFGNEMVEARNRNINLFPFNPQRIHQLPALPSSSSLPFLDTLPESRQDTAMISPISILREAASELYLPHSARMNPAIDGQYDELDVVSALRNGEPVEALIQAIKDELQRFAGSLPGTNDGESNA</sequence>
<keyword evidence="3" id="KW-1185">Reference proteome</keyword>
<feature type="compositionally biased region" description="Basic and acidic residues" evidence="1">
    <location>
        <begin position="2003"/>
        <end position="2017"/>
    </location>
</feature>
<feature type="compositionally biased region" description="Basic and acidic residues" evidence="1">
    <location>
        <begin position="95"/>
        <end position="107"/>
    </location>
</feature>
<organism evidence="2 3">
    <name type="scientific">Caerostris darwini</name>
    <dbReference type="NCBI Taxonomy" id="1538125"/>
    <lineage>
        <taxon>Eukaryota</taxon>
        <taxon>Metazoa</taxon>
        <taxon>Ecdysozoa</taxon>
        <taxon>Arthropoda</taxon>
        <taxon>Chelicerata</taxon>
        <taxon>Arachnida</taxon>
        <taxon>Araneae</taxon>
        <taxon>Araneomorphae</taxon>
        <taxon>Entelegynae</taxon>
        <taxon>Araneoidea</taxon>
        <taxon>Araneidae</taxon>
        <taxon>Caerostris</taxon>
    </lineage>
</organism>
<feature type="region of interest" description="Disordered" evidence="1">
    <location>
        <begin position="1930"/>
        <end position="2052"/>
    </location>
</feature>
<comment type="caution">
    <text evidence="2">The sequence shown here is derived from an EMBL/GenBank/DDBJ whole genome shotgun (WGS) entry which is preliminary data.</text>
</comment>
<feature type="region of interest" description="Disordered" evidence="1">
    <location>
        <begin position="78"/>
        <end position="120"/>
    </location>
</feature>
<feature type="compositionally biased region" description="Polar residues" evidence="1">
    <location>
        <begin position="1977"/>
        <end position="1986"/>
    </location>
</feature>
<name>A0AAV4RV30_9ARAC</name>
<evidence type="ECO:0000313" key="3">
    <source>
        <dbReference type="Proteomes" id="UP001054837"/>
    </source>
</evidence>
<accession>A0AAV4RV30</accession>
<proteinExistence type="predicted"/>
<feature type="compositionally biased region" description="Low complexity" evidence="1">
    <location>
        <begin position="1945"/>
        <end position="1954"/>
    </location>
</feature>
<feature type="region of interest" description="Disordered" evidence="1">
    <location>
        <begin position="1356"/>
        <end position="1383"/>
    </location>
</feature>
<feature type="region of interest" description="Disordered" evidence="1">
    <location>
        <begin position="1891"/>
        <end position="1916"/>
    </location>
</feature>
<gene>
    <name evidence="2" type="primary">AVEN_251716_1</name>
    <name evidence="2" type="ORF">CDAR_300611</name>
</gene>
<dbReference type="Proteomes" id="UP001054837">
    <property type="component" value="Unassembled WGS sequence"/>
</dbReference>
<evidence type="ECO:0000313" key="2">
    <source>
        <dbReference type="EMBL" id="GIY24170.1"/>
    </source>
</evidence>
<feature type="region of interest" description="Disordered" evidence="1">
    <location>
        <begin position="1398"/>
        <end position="1419"/>
    </location>
</feature>
<feature type="compositionally biased region" description="Basic residues" evidence="1">
    <location>
        <begin position="1960"/>
        <end position="1970"/>
    </location>
</feature>
<evidence type="ECO:0000256" key="1">
    <source>
        <dbReference type="SAM" id="MobiDB-lite"/>
    </source>
</evidence>
<dbReference type="EMBL" id="BPLQ01006642">
    <property type="protein sequence ID" value="GIY24170.1"/>
    <property type="molecule type" value="Genomic_DNA"/>
</dbReference>
<reference evidence="2 3" key="1">
    <citation type="submission" date="2021-06" db="EMBL/GenBank/DDBJ databases">
        <title>Caerostris darwini draft genome.</title>
        <authorList>
            <person name="Kono N."/>
            <person name="Arakawa K."/>
        </authorList>
    </citation>
    <scope>NUCLEOTIDE SEQUENCE [LARGE SCALE GENOMIC DNA]</scope>
</reference>
<protein>
    <submittedName>
        <fullName evidence="2">Uncharacterized protein</fullName>
    </submittedName>
</protein>